<dbReference type="CDD" id="cd20336">
    <property type="entry name" value="Rcat_RBR"/>
    <property type="match status" value="1"/>
</dbReference>
<comment type="catalytic activity">
    <reaction evidence="1">
        <text>[E2 ubiquitin-conjugating enzyme]-S-ubiquitinyl-L-cysteine + [acceptor protein]-L-lysine = [E2 ubiquitin-conjugating enzyme]-L-cysteine + [acceptor protein]-N(6)-ubiquitinyl-L-lysine.</text>
        <dbReference type="EC" id="2.3.2.31"/>
    </reaction>
</comment>
<dbReference type="SMART" id="SM00647">
    <property type="entry name" value="IBR"/>
    <property type="match status" value="2"/>
</dbReference>
<dbReference type="PANTHER" id="PTHR11685">
    <property type="entry name" value="RBR FAMILY RING FINGER AND IBR DOMAIN-CONTAINING"/>
    <property type="match status" value="1"/>
</dbReference>
<evidence type="ECO:0000259" key="11">
    <source>
        <dbReference type="PROSITE" id="PS51873"/>
    </source>
</evidence>
<feature type="domain" description="RING-type" evidence="11">
    <location>
        <begin position="413"/>
        <end position="634"/>
    </location>
</feature>
<dbReference type="Pfam" id="PF22191">
    <property type="entry name" value="IBR_1"/>
    <property type="match status" value="1"/>
</dbReference>
<dbReference type="Pfam" id="PF01485">
    <property type="entry name" value="IBR"/>
    <property type="match status" value="1"/>
</dbReference>
<keyword evidence="8" id="KW-0862">Zinc</keyword>
<evidence type="ECO:0000256" key="4">
    <source>
        <dbReference type="ARBA" id="ARBA00022723"/>
    </source>
</evidence>
<dbReference type="PROSITE" id="PS51873">
    <property type="entry name" value="TRIAD"/>
    <property type="match status" value="1"/>
</dbReference>
<organism evidence="12 13">
    <name type="scientific">Parendozoicomonas callyspongiae</name>
    <dbReference type="NCBI Taxonomy" id="2942213"/>
    <lineage>
        <taxon>Bacteria</taxon>
        <taxon>Pseudomonadati</taxon>
        <taxon>Pseudomonadota</taxon>
        <taxon>Gammaproteobacteria</taxon>
        <taxon>Oceanospirillales</taxon>
        <taxon>Endozoicomonadaceae</taxon>
        <taxon>Parendozoicomonas</taxon>
    </lineage>
</organism>
<name>A0ABT0PBE7_9GAMM</name>
<dbReference type="Gene3D" id="1.20.120.1750">
    <property type="match status" value="1"/>
</dbReference>
<keyword evidence="13" id="KW-1185">Reference proteome</keyword>
<dbReference type="SUPFAM" id="SSF57850">
    <property type="entry name" value="RING/U-box"/>
    <property type="match status" value="2"/>
</dbReference>
<comment type="caution">
    <text evidence="12">The sequence shown here is derived from an EMBL/GenBank/DDBJ whole genome shotgun (WGS) entry which is preliminary data.</text>
</comment>
<evidence type="ECO:0000313" key="13">
    <source>
        <dbReference type="Proteomes" id="UP001203338"/>
    </source>
</evidence>
<proteinExistence type="predicted"/>
<keyword evidence="4" id="KW-0479">Metal-binding</keyword>
<evidence type="ECO:0000256" key="6">
    <source>
        <dbReference type="ARBA" id="ARBA00022771"/>
    </source>
</evidence>
<evidence type="ECO:0000256" key="1">
    <source>
        <dbReference type="ARBA" id="ARBA00001798"/>
    </source>
</evidence>
<evidence type="ECO:0000256" key="7">
    <source>
        <dbReference type="ARBA" id="ARBA00022786"/>
    </source>
</evidence>
<protein>
    <recommendedName>
        <fullName evidence="2">RBR-type E3 ubiquitin transferase</fullName>
        <ecNumber evidence="2">2.3.2.31</ecNumber>
    </recommendedName>
</protein>
<gene>
    <name evidence="12" type="ORF">M3P05_01915</name>
</gene>
<dbReference type="RefSeq" id="WP_249697545.1">
    <property type="nucleotide sequence ID" value="NZ_JAMFLX010000002.1"/>
</dbReference>
<reference evidence="12 13" key="1">
    <citation type="submission" date="2022-05" db="EMBL/GenBank/DDBJ databases">
        <authorList>
            <person name="Park J.-S."/>
        </authorList>
    </citation>
    <scope>NUCLEOTIDE SEQUENCE [LARGE SCALE GENOMIC DNA]</scope>
    <source>
        <strain evidence="12 13">2012CJ34-2</strain>
    </source>
</reference>
<feature type="region of interest" description="Disordered" evidence="9">
    <location>
        <begin position="42"/>
        <end position="68"/>
    </location>
</feature>
<evidence type="ECO:0000259" key="10">
    <source>
        <dbReference type="PROSITE" id="PS50089"/>
    </source>
</evidence>
<evidence type="ECO:0000256" key="9">
    <source>
        <dbReference type="SAM" id="MobiDB-lite"/>
    </source>
</evidence>
<dbReference type="Gene3D" id="3.30.40.10">
    <property type="entry name" value="Zinc/RING finger domain, C3HC4 (zinc finger)"/>
    <property type="match status" value="1"/>
</dbReference>
<keyword evidence="7" id="KW-0833">Ubl conjugation pathway</keyword>
<keyword evidence="3" id="KW-0808">Transferase</keyword>
<dbReference type="InterPro" id="IPR031127">
    <property type="entry name" value="E3_UB_ligase_RBR"/>
</dbReference>
<feature type="domain" description="RING-type" evidence="10">
    <location>
        <begin position="417"/>
        <end position="467"/>
    </location>
</feature>
<dbReference type="InterPro" id="IPR044066">
    <property type="entry name" value="TRIAD_supradom"/>
</dbReference>
<keyword evidence="6" id="KW-0863">Zinc-finger</keyword>
<dbReference type="EC" id="2.3.2.31" evidence="2"/>
<accession>A0ABT0PBE7</accession>
<evidence type="ECO:0000313" key="12">
    <source>
        <dbReference type="EMBL" id="MCL6268710.1"/>
    </source>
</evidence>
<evidence type="ECO:0000256" key="8">
    <source>
        <dbReference type="ARBA" id="ARBA00022833"/>
    </source>
</evidence>
<keyword evidence="5" id="KW-0677">Repeat</keyword>
<dbReference type="InterPro" id="IPR013083">
    <property type="entry name" value="Znf_RING/FYVE/PHD"/>
</dbReference>
<dbReference type="EMBL" id="JAMFLX010000002">
    <property type="protein sequence ID" value="MCL6268710.1"/>
    <property type="molecule type" value="Genomic_DNA"/>
</dbReference>
<dbReference type="InterPro" id="IPR001841">
    <property type="entry name" value="Znf_RING"/>
</dbReference>
<feature type="compositionally biased region" description="Polar residues" evidence="9">
    <location>
        <begin position="339"/>
        <end position="359"/>
    </location>
</feature>
<evidence type="ECO:0000256" key="5">
    <source>
        <dbReference type="ARBA" id="ARBA00022737"/>
    </source>
</evidence>
<evidence type="ECO:0000256" key="2">
    <source>
        <dbReference type="ARBA" id="ARBA00012251"/>
    </source>
</evidence>
<sequence>MNKIEVKWFFSLFWICFLNLTVAVAPSYGMFAPKRNNLTANDYLSGGPENDSGGADDSEEHIRADPSENLISPTQVEELFARLDVLVIPRANPFDVTKAITCPNNEIPSSNLSETPLSPSHSDALPSYVYDDRSESTSPVTICSESSFTKGHMVLPWLGRKSPDTTPQNSPGGASRYVVASCAHCGEKLGDEGLALSFSLSCQLRYTCPDCLIAHVHMMLWIDNIIPYCPCCRTDYSEQEVEAISKDERYVTRFRELRAAKDRYKADPAVNGMPSLMPTFRCRNCQNGTLKPHILGNHEAVDQCSRCEAVFLFKEADGFIKCEQIAMDESGAEGGVDSASDTSSESGIGTASDMTSESGDSLATEMADLSLFEGSLPATAAPLPKPEPIRQIFVDMAACQPDAMALEDVFDYGAQNCEICFDQLTKADHGYLATLPCREHWVCQACYKEHIVHCVRDKKLPSCPACDIELDTVDMEMITGSKDMEKQYNDFLLEQLIMTDPSFFTCTKPGCGMYAFRPVLKEGQTEDVNCSKCMTQYHFYGKKHSRYAQLLDKAAEKEQLENYKVIAEQVRQGNMKLCPKCKTAIERTYGCAHMTCQQCKHHFCWVCQNSWGLAGYTTHAMCSTSTGYSPFRIKVVTMPSFNPESEERKKCRLM</sequence>
<dbReference type="Proteomes" id="UP001203338">
    <property type="component" value="Unassembled WGS sequence"/>
</dbReference>
<dbReference type="InterPro" id="IPR002867">
    <property type="entry name" value="IBR_dom"/>
</dbReference>
<feature type="region of interest" description="Disordered" evidence="9">
    <location>
        <begin position="331"/>
        <end position="359"/>
    </location>
</feature>
<evidence type="ECO:0000256" key="3">
    <source>
        <dbReference type="ARBA" id="ARBA00022679"/>
    </source>
</evidence>
<dbReference type="PROSITE" id="PS50089">
    <property type="entry name" value="ZF_RING_2"/>
    <property type="match status" value="1"/>
</dbReference>